<evidence type="ECO:0000259" key="2">
    <source>
        <dbReference type="Pfam" id="PF00496"/>
    </source>
</evidence>
<dbReference type="AlphaFoldDB" id="A0A0P8W6S2"/>
<evidence type="ECO:0000313" key="4">
    <source>
        <dbReference type="Proteomes" id="UP000050326"/>
    </source>
</evidence>
<feature type="signal peptide" evidence="1">
    <location>
        <begin position="1"/>
        <end position="20"/>
    </location>
</feature>
<dbReference type="PANTHER" id="PTHR30290">
    <property type="entry name" value="PERIPLASMIC BINDING COMPONENT OF ABC TRANSPORTER"/>
    <property type="match status" value="1"/>
</dbReference>
<sequence length="520" mass="57865">MKKRLVALLMAALLTAGIFSGCSNPGKESINNTDEEKTLVFGSVGYFCNEAWDPAAGWEGWYIGSYGVSESLFRLNDAFEAQPWLVKSYSTGDNKTWELTLRDDVQFHNGTKMTAEAVKKCFERTIEVNDRAKDALPIEAMEASGQELTIKLKEMVPTLPNDLSDPLWTVYDAEGSTDFAEKTYYTGPYIPAEFNPNVELTVVKNEQYWGGEPRLDKAVFKTITDVDSLTMAFQNGEIDILIPVPETSISVIKGDRRLAIDGITSMRSQLIRFNMDSPAVQDIAVRKAVSYCIDRENYSKVICNDVTVPSYGIYPEQLSFGGIKNVKADVDRFDPEKAKQLLADAGYADTNGDGILEKNGAKLSLKMIGLSSQKDMSQLSQVLQNQLLEAGIELKVEIMENISDARKNGNFDLTYESYSIGGTGNPQSFIDFMFTTGGSNNFGKYSNTEVDSLAKKLRQTSDKEEKDKVITAITQHILDDAPFIFFAHKKFTCAYNTDTVAYYHIQPSEFYILDGSSEAK</sequence>
<gene>
    <name evidence="3" type="primary">appA_2</name>
    <name evidence="3" type="ORF">OXPF_20370</name>
</gene>
<dbReference type="Gene3D" id="3.10.105.10">
    <property type="entry name" value="Dipeptide-binding Protein, Domain 3"/>
    <property type="match status" value="1"/>
</dbReference>
<keyword evidence="4" id="KW-1185">Reference proteome</keyword>
<dbReference type="OrthoDB" id="9772924at2"/>
<protein>
    <submittedName>
        <fullName evidence="3">Oligopeptide-binding protein AppA</fullName>
    </submittedName>
</protein>
<dbReference type="Proteomes" id="UP000050326">
    <property type="component" value="Unassembled WGS sequence"/>
</dbReference>
<organism evidence="3 4">
    <name type="scientific">Oxobacter pfennigii</name>
    <dbReference type="NCBI Taxonomy" id="36849"/>
    <lineage>
        <taxon>Bacteria</taxon>
        <taxon>Bacillati</taxon>
        <taxon>Bacillota</taxon>
        <taxon>Clostridia</taxon>
        <taxon>Eubacteriales</taxon>
        <taxon>Clostridiaceae</taxon>
        <taxon>Oxobacter</taxon>
    </lineage>
</organism>
<dbReference type="InterPro" id="IPR000914">
    <property type="entry name" value="SBP_5_dom"/>
</dbReference>
<feature type="chain" id="PRO_5038719185" evidence="1">
    <location>
        <begin position="21"/>
        <end position="520"/>
    </location>
</feature>
<proteinExistence type="predicted"/>
<dbReference type="CDD" id="cd08490">
    <property type="entry name" value="PBP2_NikA_DppA_OppA_like_3"/>
    <property type="match status" value="1"/>
</dbReference>
<dbReference type="GO" id="GO:0015833">
    <property type="term" value="P:peptide transport"/>
    <property type="evidence" value="ECO:0007669"/>
    <property type="project" value="TreeGrafter"/>
</dbReference>
<accession>A0A0P8W6S2</accession>
<dbReference type="Gene3D" id="3.40.190.10">
    <property type="entry name" value="Periplasmic binding protein-like II"/>
    <property type="match status" value="1"/>
</dbReference>
<dbReference type="PROSITE" id="PS51257">
    <property type="entry name" value="PROKAR_LIPOPROTEIN"/>
    <property type="match status" value="1"/>
</dbReference>
<dbReference type="RefSeq" id="WP_054875088.1">
    <property type="nucleotide sequence ID" value="NZ_LKET01000031.1"/>
</dbReference>
<dbReference type="GO" id="GO:0043190">
    <property type="term" value="C:ATP-binding cassette (ABC) transporter complex"/>
    <property type="evidence" value="ECO:0007669"/>
    <property type="project" value="InterPro"/>
</dbReference>
<dbReference type="PATRIC" id="fig|36849.3.peg.2152"/>
<dbReference type="GO" id="GO:1904680">
    <property type="term" value="F:peptide transmembrane transporter activity"/>
    <property type="evidence" value="ECO:0007669"/>
    <property type="project" value="TreeGrafter"/>
</dbReference>
<feature type="domain" description="Solute-binding protein family 5" evidence="2">
    <location>
        <begin position="81"/>
        <end position="440"/>
    </location>
</feature>
<keyword evidence="1" id="KW-0732">Signal</keyword>
<evidence type="ECO:0000256" key="1">
    <source>
        <dbReference type="SAM" id="SignalP"/>
    </source>
</evidence>
<dbReference type="PANTHER" id="PTHR30290:SF81">
    <property type="entry name" value="OLIGOPEPTIDE-BINDING PROTEIN OPPA"/>
    <property type="match status" value="1"/>
</dbReference>
<dbReference type="GO" id="GO:0042597">
    <property type="term" value="C:periplasmic space"/>
    <property type="evidence" value="ECO:0007669"/>
    <property type="project" value="UniProtKB-ARBA"/>
</dbReference>
<dbReference type="STRING" id="36849.OXPF_20370"/>
<name>A0A0P8W6S2_9CLOT</name>
<dbReference type="InterPro" id="IPR039424">
    <property type="entry name" value="SBP_5"/>
</dbReference>
<dbReference type="EMBL" id="LKET01000031">
    <property type="protein sequence ID" value="KPU44418.1"/>
    <property type="molecule type" value="Genomic_DNA"/>
</dbReference>
<dbReference type="PIRSF" id="PIRSF002741">
    <property type="entry name" value="MppA"/>
    <property type="match status" value="1"/>
</dbReference>
<dbReference type="InterPro" id="IPR030678">
    <property type="entry name" value="Peptide/Ni-bd"/>
</dbReference>
<evidence type="ECO:0000313" key="3">
    <source>
        <dbReference type="EMBL" id="KPU44418.1"/>
    </source>
</evidence>
<reference evidence="3 4" key="1">
    <citation type="submission" date="2015-09" db="EMBL/GenBank/DDBJ databases">
        <title>Genome sequence of Oxobacter pfennigii DSM 3222.</title>
        <authorList>
            <person name="Poehlein A."/>
            <person name="Bengelsdorf F.R."/>
            <person name="Schiel-Bengelsdorf B."/>
            <person name="Duerre P."/>
            <person name="Daniel R."/>
        </authorList>
    </citation>
    <scope>NUCLEOTIDE SEQUENCE [LARGE SCALE GENOMIC DNA]</scope>
    <source>
        <strain evidence="3 4">DSM 3222</strain>
    </source>
</reference>
<dbReference type="Pfam" id="PF00496">
    <property type="entry name" value="SBP_bac_5"/>
    <property type="match status" value="1"/>
</dbReference>
<dbReference type="SUPFAM" id="SSF53850">
    <property type="entry name" value="Periplasmic binding protein-like II"/>
    <property type="match status" value="1"/>
</dbReference>
<comment type="caution">
    <text evidence="3">The sequence shown here is derived from an EMBL/GenBank/DDBJ whole genome shotgun (WGS) entry which is preliminary data.</text>
</comment>